<dbReference type="Pfam" id="PF03692">
    <property type="entry name" value="CxxCxxCC"/>
    <property type="match status" value="1"/>
</dbReference>
<organism evidence="1 2">
    <name type="scientific">Candidatus Abyssobacteria bacterium SURF_17</name>
    <dbReference type="NCBI Taxonomy" id="2093361"/>
    <lineage>
        <taxon>Bacteria</taxon>
        <taxon>Pseudomonadati</taxon>
        <taxon>Candidatus Hydrogenedentota</taxon>
        <taxon>Candidatus Abyssobacteria</taxon>
    </lineage>
</organism>
<dbReference type="AlphaFoldDB" id="A0A419EYR2"/>
<proteinExistence type="predicted"/>
<accession>A0A419EYR2</accession>
<sequence length="84" mass="9557">MTTTQAVKEMRLKVQRTFTAFLPVAEERNGACLRCGKCCQFVFRCPFYDGTGCTIYSLRPPQCRKYPRTKEESIVPGCGFTFGE</sequence>
<evidence type="ECO:0008006" key="3">
    <source>
        <dbReference type="Google" id="ProtNLM"/>
    </source>
</evidence>
<evidence type="ECO:0000313" key="2">
    <source>
        <dbReference type="Proteomes" id="UP000285961"/>
    </source>
</evidence>
<name>A0A419EYR2_9BACT</name>
<dbReference type="EMBL" id="QZKI01000071">
    <property type="protein sequence ID" value="RJP70318.1"/>
    <property type="molecule type" value="Genomic_DNA"/>
</dbReference>
<evidence type="ECO:0000313" key="1">
    <source>
        <dbReference type="EMBL" id="RJP70318.1"/>
    </source>
</evidence>
<dbReference type="Proteomes" id="UP000285961">
    <property type="component" value="Unassembled WGS sequence"/>
</dbReference>
<reference evidence="1 2" key="1">
    <citation type="journal article" date="2017" name="ISME J.">
        <title>Energy and carbon metabolisms in a deep terrestrial subsurface fluid microbial community.</title>
        <authorList>
            <person name="Momper L."/>
            <person name="Jungbluth S.P."/>
            <person name="Lee M.D."/>
            <person name="Amend J.P."/>
        </authorList>
    </citation>
    <scope>NUCLEOTIDE SEQUENCE [LARGE SCALE GENOMIC DNA]</scope>
    <source>
        <strain evidence="1">SURF_17</strain>
    </source>
</reference>
<dbReference type="InterPro" id="IPR005358">
    <property type="entry name" value="Puta_zinc/iron-chelating_dom"/>
</dbReference>
<gene>
    <name evidence="1" type="ORF">C4532_09480</name>
</gene>
<comment type="caution">
    <text evidence="1">The sequence shown here is derived from an EMBL/GenBank/DDBJ whole genome shotgun (WGS) entry which is preliminary data.</text>
</comment>
<protein>
    <recommendedName>
        <fullName evidence="3">YkgJ family cysteine cluster protein</fullName>
    </recommendedName>
</protein>